<proteinExistence type="predicted"/>
<dbReference type="Proteomes" id="UP001162156">
    <property type="component" value="Unassembled WGS sequence"/>
</dbReference>
<feature type="domain" description="Amine oxidase" evidence="1">
    <location>
        <begin position="14"/>
        <end position="141"/>
    </location>
</feature>
<accession>A0AAV8WMD8</accession>
<dbReference type="EMBL" id="JANEYF010005702">
    <property type="protein sequence ID" value="KAJ8927282.1"/>
    <property type="molecule type" value="Genomic_DNA"/>
</dbReference>
<dbReference type="Gene3D" id="3.50.50.60">
    <property type="entry name" value="FAD/NAD(P)-binding domain"/>
    <property type="match status" value="1"/>
</dbReference>
<dbReference type="SUPFAM" id="SSF51905">
    <property type="entry name" value="FAD/NAD(P)-binding domain"/>
    <property type="match status" value="1"/>
</dbReference>
<name>A0AAV8WMD8_9CUCU</name>
<feature type="non-terminal residue" evidence="2">
    <location>
        <position position="1"/>
    </location>
</feature>
<dbReference type="SUPFAM" id="SSF54373">
    <property type="entry name" value="FAD-linked reductases, C-terminal domain"/>
    <property type="match status" value="1"/>
</dbReference>
<dbReference type="Gene3D" id="3.90.660.10">
    <property type="match status" value="1"/>
</dbReference>
<comment type="caution">
    <text evidence="2">The sequence shown here is derived from an EMBL/GenBank/DDBJ whole genome shotgun (WGS) entry which is preliminary data.</text>
</comment>
<dbReference type="GO" id="GO:0046592">
    <property type="term" value="F:polyamine oxidase activity"/>
    <property type="evidence" value="ECO:0007669"/>
    <property type="project" value="TreeGrafter"/>
</dbReference>
<dbReference type="PANTHER" id="PTHR10742">
    <property type="entry name" value="FLAVIN MONOAMINE OXIDASE"/>
    <property type="match status" value="1"/>
</dbReference>
<dbReference type="InterPro" id="IPR036188">
    <property type="entry name" value="FAD/NAD-bd_sf"/>
</dbReference>
<dbReference type="InterPro" id="IPR002937">
    <property type="entry name" value="Amino_oxidase"/>
</dbReference>
<dbReference type="AlphaFoldDB" id="A0AAV8WMD8"/>
<reference evidence="2" key="1">
    <citation type="journal article" date="2023" name="Insect Mol. Biol.">
        <title>Genome sequencing provides insights into the evolution of gene families encoding plant cell wall-degrading enzymes in longhorned beetles.</title>
        <authorList>
            <person name="Shin N.R."/>
            <person name="Okamura Y."/>
            <person name="Kirsch R."/>
            <person name="Pauchet Y."/>
        </authorList>
    </citation>
    <scope>NUCLEOTIDE SEQUENCE</scope>
    <source>
        <strain evidence="2">RBIC_L_NR</strain>
    </source>
</reference>
<keyword evidence="3" id="KW-1185">Reference proteome</keyword>
<evidence type="ECO:0000313" key="2">
    <source>
        <dbReference type="EMBL" id="KAJ8927282.1"/>
    </source>
</evidence>
<gene>
    <name evidence="2" type="ORF">NQ314_020285</name>
</gene>
<evidence type="ECO:0000259" key="1">
    <source>
        <dbReference type="Pfam" id="PF01593"/>
    </source>
</evidence>
<dbReference type="Pfam" id="PF01593">
    <property type="entry name" value="Amino_oxidase"/>
    <property type="match status" value="1"/>
</dbReference>
<protein>
    <recommendedName>
        <fullName evidence="1">Amine oxidase domain-containing protein</fullName>
    </recommendedName>
</protein>
<evidence type="ECO:0000313" key="3">
    <source>
        <dbReference type="Proteomes" id="UP001162156"/>
    </source>
</evidence>
<organism evidence="2 3">
    <name type="scientific">Rhamnusium bicolor</name>
    <dbReference type="NCBI Taxonomy" id="1586634"/>
    <lineage>
        <taxon>Eukaryota</taxon>
        <taxon>Metazoa</taxon>
        <taxon>Ecdysozoa</taxon>
        <taxon>Arthropoda</taxon>
        <taxon>Hexapoda</taxon>
        <taxon>Insecta</taxon>
        <taxon>Pterygota</taxon>
        <taxon>Neoptera</taxon>
        <taxon>Endopterygota</taxon>
        <taxon>Coleoptera</taxon>
        <taxon>Polyphaga</taxon>
        <taxon>Cucujiformia</taxon>
        <taxon>Chrysomeloidea</taxon>
        <taxon>Cerambycidae</taxon>
        <taxon>Lepturinae</taxon>
        <taxon>Rhagiini</taxon>
        <taxon>Rhamnusium</taxon>
    </lineage>
</organism>
<dbReference type="PANTHER" id="PTHR10742:SF398">
    <property type="entry name" value="AMINE OXIDASE DOMAIN-CONTAINING PROTEIN-RELATED"/>
    <property type="match status" value="1"/>
</dbReference>
<sequence length="147" mass="16686">GRSWLTSSIKFFQAEANPKVLIGFFAGEVVPDLEKTPDKVIIDGCMYLFNKFLGRKYSVVEPDSIIRSSWYNNPHFRGTYSYESVKGNTAGNKYLEKLAIPLKYEHGNPSVVFAGEATHPYYFSTVHGAIESGYREADRIISIYREN</sequence>
<dbReference type="InterPro" id="IPR050281">
    <property type="entry name" value="Flavin_monoamine_oxidase"/>
</dbReference>